<dbReference type="Pfam" id="PF22384">
    <property type="entry name" value="PBP2_Ca3427_like"/>
    <property type="match status" value="1"/>
</dbReference>
<evidence type="ECO:0000259" key="4">
    <source>
        <dbReference type="Pfam" id="PF22384"/>
    </source>
</evidence>
<proteinExistence type="inferred from homology"/>
<dbReference type="VEuPathDB" id="FungiDB:LELG_05420"/>
<dbReference type="PANTHER" id="PTHR30024">
    <property type="entry name" value="ALIPHATIC SULFONATES-BINDING PROTEIN-RELATED"/>
    <property type="match status" value="1"/>
</dbReference>
<dbReference type="InParanoid" id="A5E731"/>
<dbReference type="InterPro" id="IPR054364">
    <property type="entry name" value="Ca3427-like_PBP2"/>
</dbReference>
<keyword evidence="6" id="KW-1185">Reference proteome</keyword>
<dbReference type="Pfam" id="PF13379">
    <property type="entry name" value="NMT1_2"/>
    <property type="match status" value="1"/>
</dbReference>
<comment type="similarity">
    <text evidence="2">Belongs to the bacterial solute-binding protein SsuA/TauA family.</text>
</comment>
<gene>
    <name evidence="5" type="ORF">LELG_05420</name>
</gene>
<dbReference type="RefSeq" id="XP_001523574.1">
    <property type="nucleotide sequence ID" value="XM_001523524.1"/>
</dbReference>
<evidence type="ECO:0000256" key="2">
    <source>
        <dbReference type="ARBA" id="ARBA00010742"/>
    </source>
</evidence>
<keyword evidence="3" id="KW-0732">Signal</keyword>
<organism evidence="5 6">
    <name type="scientific">Lodderomyces elongisporus (strain ATCC 11503 / CBS 2605 / JCM 1781 / NBRC 1676 / NRRL YB-4239)</name>
    <name type="common">Yeast</name>
    <name type="synonym">Saccharomyces elongisporus</name>
    <dbReference type="NCBI Taxonomy" id="379508"/>
    <lineage>
        <taxon>Eukaryota</taxon>
        <taxon>Fungi</taxon>
        <taxon>Dikarya</taxon>
        <taxon>Ascomycota</taxon>
        <taxon>Saccharomycotina</taxon>
        <taxon>Pichiomycetes</taxon>
        <taxon>Debaryomycetaceae</taxon>
        <taxon>Candida/Lodderomyces clade</taxon>
        <taxon>Lodderomyces</taxon>
    </lineage>
</organism>
<dbReference type="GO" id="GO:0042597">
    <property type="term" value="C:periplasmic space"/>
    <property type="evidence" value="ECO:0007669"/>
    <property type="project" value="UniProtKB-SubCell"/>
</dbReference>
<name>A5E731_LODEL</name>
<dbReference type="OrthoDB" id="1363at2759"/>
<protein>
    <recommendedName>
        <fullName evidence="4">Ca3427-like PBP 2 domain-containing protein</fullName>
    </recommendedName>
</protein>
<dbReference type="CDD" id="cd13637">
    <property type="entry name" value="PBP2_Ca3427_like"/>
    <property type="match status" value="1"/>
</dbReference>
<dbReference type="PANTHER" id="PTHR30024:SF47">
    <property type="entry name" value="TAURINE-BINDING PERIPLASMIC PROTEIN"/>
    <property type="match status" value="1"/>
</dbReference>
<dbReference type="EMBL" id="CH981532">
    <property type="protein sequence ID" value="EDK47239.1"/>
    <property type="molecule type" value="Genomic_DNA"/>
</dbReference>
<comment type="subcellular location">
    <subcellularLocation>
        <location evidence="1">Periplasm</location>
    </subcellularLocation>
</comment>
<dbReference type="Proteomes" id="UP000001996">
    <property type="component" value="Unassembled WGS sequence"/>
</dbReference>
<dbReference type="KEGG" id="lel:PVL30_002519"/>
<dbReference type="HOGENOM" id="CLU_061316_1_0_1"/>
<sequence length="309" mass="34822">MTSLTTLKVAYIPEHFSTPLFFAEKQGYYTEHGLAIEFVKVPEGSGRLIYLLNQGEVDIAIGLTEAFIADIAKGNDKIKLLDTYVKSPLLWAVSTGINRDQITSLESLSQHGKIGISRIGSGSYVMSFVLAHKLGMDKFDEFAICSNFKNLRDSVNESPQREKDIETSDAFMWEYFTSKKYYDSREIKQIGEIYTPWPSWVITASTKSVDAKGKQIGDFIAAVNQGIAYFNNHIDEAVQYIDANLDYSAEDAREWTKTVQFNEQVGKQPLDWQKIVVNTKQVLQQAGVLTDSDDVIDARLNQHAYKSNI</sequence>
<evidence type="ECO:0000313" key="6">
    <source>
        <dbReference type="Proteomes" id="UP000001996"/>
    </source>
</evidence>
<accession>A5E731</accession>
<evidence type="ECO:0000256" key="3">
    <source>
        <dbReference type="ARBA" id="ARBA00022729"/>
    </source>
</evidence>
<dbReference type="SUPFAM" id="SSF53850">
    <property type="entry name" value="Periplasmic binding protein-like II"/>
    <property type="match status" value="1"/>
</dbReference>
<evidence type="ECO:0000313" key="5">
    <source>
        <dbReference type="EMBL" id="EDK47239.1"/>
    </source>
</evidence>
<dbReference type="Gene3D" id="3.40.190.10">
    <property type="entry name" value="Periplasmic binding protein-like II"/>
    <property type="match status" value="2"/>
</dbReference>
<dbReference type="GeneID" id="5230504"/>
<dbReference type="OMA" id="HFNLPWH"/>
<dbReference type="AlphaFoldDB" id="A5E731"/>
<reference evidence="5 6" key="1">
    <citation type="journal article" date="2009" name="Nature">
        <title>Evolution of pathogenicity and sexual reproduction in eight Candida genomes.</title>
        <authorList>
            <person name="Butler G."/>
            <person name="Rasmussen M.D."/>
            <person name="Lin M.F."/>
            <person name="Santos M.A."/>
            <person name="Sakthikumar S."/>
            <person name="Munro C.A."/>
            <person name="Rheinbay E."/>
            <person name="Grabherr M."/>
            <person name="Forche A."/>
            <person name="Reedy J.L."/>
            <person name="Agrafioti I."/>
            <person name="Arnaud M.B."/>
            <person name="Bates S."/>
            <person name="Brown A.J."/>
            <person name="Brunke S."/>
            <person name="Costanzo M.C."/>
            <person name="Fitzpatrick D.A."/>
            <person name="de Groot P.W."/>
            <person name="Harris D."/>
            <person name="Hoyer L.L."/>
            <person name="Hube B."/>
            <person name="Klis F.M."/>
            <person name="Kodira C."/>
            <person name="Lennard N."/>
            <person name="Logue M.E."/>
            <person name="Martin R."/>
            <person name="Neiman A.M."/>
            <person name="Nikolaou E."/>
            <person name="Quail M.A."/>
            <person name="Quinn J."/>
            <person name="Santos M.C."/>
            <person name="Schmitzberger F.F."/>
            <person name="Sherlock G."/>
            <person name="Shah P."/>
            <person name="Silverstein K.A."/>
            <person name="Skrzypek M.S."/>
            <person name="Soll D."/>
            <person name="Staggs R."/>
            <person name="Stansfield I."/>
            <person name="Stumpf M.P."/>
            <person name="Sudbery P.E."/>
            <person name="Srikantha T."/>
            <person name="Zeng Q."/>
            <person name="Berman J."/>
            <person name="Berriman M."/>
            <person name="Heitman J."/>
            <person name="Gow N.A."/>
            <person name="Lorenz M.C."/>
            <person name="Birren B.W."/>
            <person name="Kellis M."/>
            <person name="Cuomo C.A."/>
        </authorList>
    </citation>
    <scope>NUCLEOTIDE SEQUENCE [LARGE SCALE GENOMIC DNA]</scope>
    <source>
        <strain evidence="6">ATCC 11503 / BCRC 21390 / CBS 2605 / JCM 1781 / NBRC 1676 / NRRL YB-4239</strain>
    </source>
</reference>
<evidence type="ECO:0000256" key="1">
    <source>
        <dbReference type="ARBA" id="ARBA00004418"/>
    </source>
</evidence>
<feature type="domain" description="Ca3427-like PBP 2" evidence="4">
    <location>
        <begin position="91"/>
        <end position="193"/>
    </location>
</feature>
<dbReference type="eggNOG" id="ENOG502QRHZ">
    <property type="taxonomic scope" value="Eukaryota"/>
</dbReference>